<evidence type="ECO:0000313" key="3">
    <source>
        <dbReference type="Proteomes" id="UP000006637"/>
    </source>
</evidence>
<dbReference type="PANTHER" id="PTHR11895">
    <property type="entry name" value="TRANSAMIDASE"/>
    <property type="match status" value="1"/>
</dbReference>
<dbReference type="HOGENOM" id="CLU_009600_0_4_11"/>
<dbReference type="EC" id="3.5.1.4" evidence="2"/>
<proteinExistence type="predicted"/>
<protein>
    <submittedName>
        <fullName evidence="2">Amidase</fullName>
        <ecNumber evidence="2">3.5.1.4</ecNumber>
    </submittedName>
</protein>
<dbReference type="OrthoDB" id="182039at2"/>
<evidence type="ECO:0000313" key="2">
    <source>
        <dbReference type="EMBL" id="ABG03215.1"/>
    </source>
</evidence>
<dbReference type="RefSeq" id="WP_011563233.1">
    <property type="nucleotide sequence ID" value="NC_008148.1"/>
</dbReference>
<dbReference type="Gene3D" id="3.90.1300.10">
    <property type="entry name" value="Amidase signature (AS) domain"/>
    <property type="match status" value="1"/>
</dbReference>
<evidence type="ECO:0000259" key="1">
    <source>
        <dbReference type="Pfam" id="PF01425"/>
    </source>
</evidence>
<accession>Q1AZG3</accession>
<dbReference type="InterPro" id="IPR000120">
    <property type="entry name" value="Amidase"/>
</dbReference>
<dbReference type="InterPro" id="IPR036928">
    <property type="entry name" value="AS_sf"/>
</dbReference>
<keyword evidence="3" id="KW-1185">Reference proteome</keyword>
<keyword evidence="2" id="KW-0378">Hydrolase</keyword>
<dbReference type="KEGG" id="rxy:Rxyl_0238"/>
<dbReference type="EMBL" id="CP000386">
    <property type="protein sequence ID" value="ABG03215.1"/>
    <property type="molecule type" value="Genomic_DNA"/>
</dbReference>
<dbReference type="PROSITE" id="PS00571">
    <property type="entry name" value="AMIDASES"/>
    <property type="match status" value="1"/>
</dbReference>
<dbReference type="STRING" id="266117.Rxyl_0238"/>
<sequence length="475" mass="51223">MSGELCFLPAVELAGLLRRRELSAAELMEAHLSQIERVNPEVNAIVTLLPERAMEEARRADAALARGEEVGPLHGLPVAHKDLFWTRGVRTTFGSPIFAGFVPDADALIVERARGAGAISVGKTNTPEFGAGSQTFNEVFGATLNPYDTSRTCGGSSGGAAVALACGMVPLADGSDMGGSLRNPAAFCNVLGLRPSPGRVPSWPSQTSWSPLSVDGPMARTARDAALMLSAIAGPDPRSPISLSEPPGLFAAPLERDFSGVRVAWSPDLGTLPVEGRVAEVFRGSLPVLEGLGCEVEEAAPDLSGADEVFKAFRAWHFELAYGELLEEHRQRMKDTVVWNIEEGRRLTGPQLGAAERRRTELYHRVLGFMRRYEFLVLPTTQVAPFPVEMPYVTEIEGARMETYIDWMRSCYYISAVGLPAVSVPCGFTGEGLPVGLQIVGRPRDDFGVLQLAHAFEEATGYGRRRPPAAARPLR</sequence>
<dbReference type="SUPFAM" id="SSF75304">
    <property type="entry name" value="Amidase signature (AS) enzymes"/>
    <property type="match status" value="1"/>
</dbReference>
<dbReference type="NCBIfam" id="NF005686">
    <property type="entry name" value="PRK07486.1"/>
    <property type="match status" value="1"/>
</dbReference>
<dbReference type="PANTHER" id="PTHR11895:SF76">
    <property type="entry name" value="INDOLEACETAMIDE HYDROLASE"/>
    <property type="match status" value="1"/>
</dbReference>
<dbReference type="PhylomeDB" id="Q1AZG3"/>
<dbReference type="AlphaFoldDB" id="Q1AZG3"/>
<dbReference type="InterPro" id="IPR023631">
    <property type="entry name" value="Amidase_dom"/>
</dbReference>
<dbReference type="eggNOG" id="COG0154">
    <property type="taxonomic scope" value="Bacteria"/>
</dbReference>
<dbReference type="InterPro" id="IPR020556">
    <property type="entry name" value="Amidase_CS"/>
</dbReference>
<name>Q1AZG3_RUBXD</name>
<feature type="domain" description="Amidase" evidence="1">
    <location>
        <begin position="26"/>
        <end position="450"/>
    </location>
</feature>
<dbReference type="Proteomes" id="UP000006637">
    <property type="component" value="Chromosome"/>
</dbReference>
<dbReference type="GO" id="GO:0004040">
    <property type="term" value="F:amidase activity"/>
    <property type="evidence" value="ECO:0007669"/>
    <property type="project" value="UniProtKB-EC"/>
</dbReference>
<reference evidence="2 3" key="1">
    <citation type="submission" date="2006-06" db="EMBL/GenBank/DDBJ databases">
        <title>Complete sequence of Rubrobacter xylanophilus DSM 9941.</title>
        <authorList>
            <consortium name="US DOE Joint Genome Institute"/>
            <person name="Copeland A."/>
            <person name="Lucas S."/>
            <person name="Lapidus A."/>
            <person name="Barry K."/>
            <person name="Detter J.C."/>
            <person name="Glavina del Rio T."/>
            <person name="Hammon N."/>
            <person name="Israni S."/>
            <person name="Dalin E."/>
            <person name="Tice H."/>
            <person name="Pitluck S."/>
            <person name="Munk A.C."/>
            <person name="Brettin T."/>
            <person name="Bruce D."/>
            <person name="Han C."/>
            <person name="Tapia R."/>
            <person name="Gilna P."/>
            <person name="Schmutz J."/>
            <person name="Larimer F."/>
            <person name="Land M."/>
            <person name="Hauser L."/>
            <person name="Kyrpides N."/>
            <person name="Lykidis A."/>
            <person name="da Costa M.S."/>
            <person name="Rainey F.A."/>
            <person name="Empadinhas N."/>
            <person name="Jolivet E."/>
            <person name="Battista J.R."/>
            <person name="Richardson P."/>
        </authorList>
    </citation>
    <scope>NUCLEOTIDE SEQUENCE [LARGE SCALE GENOMIC DNA]</scope>
    <source>
        <strain evidence="3">DSM 9941 / NBRC 16129 / PRD-1</strain>
    </source>
</reference>
<gene>
    <name evidence="2" type="ordered locus">Rxyl_0238</name>
</gene>
<dbReference type="Pfam" id="PF01425">
    <property type="entry name" value="Amidase"/>
    <property type="match status" value="1"/>
</dbReference>
<organism evidence="2 3">
    <name type="scientific">Rubrobacter xylanophilus (strain DSM 9941 / JCM 11954 / NBRC 16129 / PRD-1)</name>
    <dbReference type="NCBI Taxonomy" id="266117"/>
    <lineage>
        <taxon>Bacteria</taxon>
        <taxon>Bacillati</taxon>
        <taxon>Actinomycetota</taxon>
        <taxon>Rubrobacteria</taxon>
        <taxon>Rubrobacterales</taxon>
        <taxon>Rubrobacteraceae</taxon>
        <taxon>Rubrobacter</taxon>
    </lineage>
</organism>